<evidence type="ECO:0000256" key="4">
    <source>
        <dbReference type="ARBA" id="ARBA00022475"/>
    </source>
</evidence>
<keyword evidence="11" id="KW-1185">Reference proteome</keyword>
<evidence type="ECO:0000256" key="6">
    <source>
        <dbReference type="ARBA" id="ARBA00022989"/>
    </source>
</evidence>
<feature type="transmembrane region" description="Helical" evidence="8">
    <location>
        <begin position="254"/>
        <end position="271"/>
    </location>
</feature>
<feature type="domain" description="Major facilitator superfamily (MFS) profile" evidence="9">
    <location>
        <begin position="18"/>
        <end position="395"/>
    </location>
</feature>
<dbReference type="PROSITE" id="PS50850">
    <property type="entry name" value="MFS"/>
    <property type="match status" value="1"/>
</dbReference>
<dbReference type="InterPro" id="IPR011701">
    <property type="entry name" value="MFS"/>
</dbReference>
<dbReference type="InterPro" id="IPR036259">
    <property type="entry name" value="MFS_trans_sf"/>
</dbReference>
<keyword evidence="5 8" id="KW-0812">Transmembrane</keyword>
<evidence type="ECO:0000256" key="1">
    <source>
        <dbReference type="ARBA" id="ARBA00004651"/>
    </source>
</evidence>
<comment type="similarity">
    <text evidence="2">Belongs to the major facilitator superfamily.</text>
</comment>
<keyword evidence="4" id="KW-1003">Cell membrane</keyword>
<dbReference type="Proteomes" id="UP001219349">
    <property type="component" value="Chromosome"/>
</dbReference>
<feature type="transmembrane region" description="Helical" evidence="8">
    <location>
        <begin position="20"/>
        <end position="43"/>
    </location>
</feature>
<evidence type="ECO:0000256" key="5">
    <source>
        <dbReference type="ARBA" id="ARBA00022692"/>
    </source>
</evidence>
<dbReference type="PANTHER" id="PTHR43271:SF2">
    <property type="entry name" value="BLL2771 PROTEIN"/>
    <property type="match status" value="1"/>
</dbReference>
<feature type="transmembrane region" description="Helical" evidence="8">
    <location>
        <begin position="87"/>
        <end position="105"/>
    </location>
</feature>
<feature type="transmembrane region" description="Helical" evidence="8">
    <location>
        <begin position="283"/>
        <end position="301"/>
    </location>
</feature>
<evidence type="ECO:0000256" key="3">
    <source>
        <dbReference type="ARBA" id="ARBA00022448"/>
    </source>
</evidence>
<feature type="transmembrane region" description="Helical" evidence="8">
    <location>
        <begin position="176"/>
        <end position="194"/>
    </location>
</feature>
<keyword evidence="7 8" id="KW-0472">Membrane</keyword>
<feature type="transmembrane region" description="Helical" evidence="8">
    <location>
        <begin position="117"/>
        <end position="138"/>
    </location>
</feature>
<feature type="transmembrane region" description="Helical" evidence="8">
    <location>
        <begin position="215"/>
        <end position="234"/>
    </location>
</feature>
<proteinExistence type="inferred from homology"/>
<evidence type="ECO:0000256" key="2">
    <source>
        <dbReference type="ARBA" id="ARBA00008335"/>
    </source>
</evidence>
<comment type="subcellular location">
    <subcellularLocation>
        <location evidence="1">Cell membrane</location>
        <topology evidence="1">Multi-pass membrane protein</topology>
    </subcellularLocation>
</comment>
<protein>
    <submittedName>
        <fullName evidence="10">MFS transporter</fullName>
    </submittedName>
</protein>
<feature type="transmembrane region" description="Helical" evidence="8">
    <location>
        <begin position="307"/>
        <end position="331"/>
    </location>
</feature>
<name>A0ABY7SMA6_9RHOB</name>
<keyword evidence="6 8" id="KW-1133">Transmembrane helix</keyword>
<gene>
    <name evidence="10" type="ORF">JHX87_04845</name>
</gene>
<feature type="transmembrane region" description="Helical" evidence="8">
    <location>
        <begin position="150"/>
        <end position="170"/>
    </location>
</feature>
<dbReference type="Pfam" id="PF07690">
    <property type="entry name" value="MFS_1"/>
    <property type="match status" value="1"/>
</dbReference>
<dbReference type="Gene3D" id="1.20.1250.20">
    <property type="entry name" value="MFS general substrate transporter like domains"/>
    <property type="match status" value="1"/>
</dbReference>
<evidence type="ECO:0000259" key="9">
    <source>
        <dbReference type="PROSITE" id="PS50850"/>
    </source>
</evidence>
<feature type="transmembrane region" description="Helical" evidence="8">
    <location>
        <begin position="367"/>
        <end position="390"/>
    </location>
</feature>
<evidence type="ECO:0000256" key="8">
    <source>
        <dbReference type="SAM" id="Phobius"/>
    </source>
</evidence>
<dbReference type="SUPFAM" id="SSF103473">
    <property type="entry name" value="MFS general substrate transporter"/>
    <property type="match status" value="1"/>
</dbReference>
<dbReference type="EMBL" id="CP067136">
    <property type="protein sequence ID" value="WCR08146.1"/>
    <property type="molecule type" value="Genomic_DNA"/>
</dbReference>
<dbReference type="InterPro" id="IPR020846">
    <property type="entry name" value="MFS_dom"/>
</dbReference>
<feature type="transmembrane region" description="Helical" evidence="8">
    <location>
        <begin position="55"/>
        <end position="75"/>
    </location>
</feature>
<feature type="transmembrane region" description="Helical" evidence="8">
    <location>
        <begin position="343"/>
        <end position="361"/>
    </location>
</feature>
<sequence>MEISASSPENALIRRDPRAVALLLAATLTVMAAATISPALPGLQQQFPATDSNAFLIRLLVPAPSIAVVLTAAICGRIADRRGRRRMLLAGVVLYALAGSLGALLTDLHMLLASRLILGIALATIMTAQSALMGDYFTGDRLQALSGAQVSARNLGGLLFITLAGFLAMISPRLPFAIYALPALLLPFFWRVIVEVQRSHGTSTAPLPEPQGWRLRVRLLALGQVAVTVVFFTMPTQLPFYLEFRGYPSPAMTGAALGMMMLAGGIAGLRYSAICGRIGHARVWAVAFGLMAAGFAALAGASGFATVLAGAASIGAGYALAIPGLISLSLAATPAHRRGWTGARLTIAAFLGQFLSPFASMPALVQWGWQACAGGLALALSGAALLALLLKPRTMAAPTGT</sequence>
<reference evidence="10 11" key="1">
    <citation type="submission" date="2021-01" db="EMBL/GenBank/DDBJ databases">
        <title>Biogeographic distribution of Paracoccus.</title>
        <authorList>
            <person name="Hollensteiner J."/>
            <person name="Leineberger J."/>
            <person name="Brinkhoff T."/>
            <person name="Daniel R."/>
        </authorList>
    </citation>
    <scope>NUCLEOTIDE SEQUENCE [LARGE SCALE GENOMIC DNA]</scope>
    <source>
        <strain evidence="10 11">KCTC 22803</strain>
    </source>
</reference>
<dbReference type="PANTHER" id="PTHR43271">
    <property type="entry name" value="BLL2771 PROTEIN"/>
    <property type="match status" value="1"/>
</dbReference>
<evidence type="ECO:0000256" key="7">
    <source>
        <dbReference type="ARBA" id="ARBA00023136"/>
    </source>
</evidence>
<keyword evidence="3" id="KW-0813">Transport</keyword>
<evidence type="ECO:0000313" key="10">
    <source>
        <dbReference type="EMBL" id="WCR08146.1"/>
    </source>
</evidence>
<organism evidence="10 11">
    <name type="scientific">Paracoccus fistulariae</name>
    <dbReference type="NCBI Taxonomy" id="658446"/>
    <lineage>
        <taxon>Bacteria</taxon>
        <taxon>Pseudomonadati</taxon>
        <taxon>Pseudomonadota</taxon>
        <taxon>Alphaproteobacteria</taxon>
        <taxon>Rhodobacterales</taxon>
        <taxon>Paracoccaceae</taxon>
        <taxon>Paracoccus</taxon>
    </lineage>
</organism>
<dbReference type="CDD" id="cd17473">
    <property type="entry name" value="MFS_arabinose_efflux_permease_like"/>
    <property type="match status" value="1"/>
</dbReference>
<evidence type="ECO:0000313" key="11">
    <source>
        <dbReference type="Proteomes" id="UP001219349"/>
    </source>
</evidence>
<accession>A0ABY7SMA6</accession>
<dbReference type="RefSeq" id="WP_271882800.1">
    <property type="nucleotide sequence ID" value="NZ_CP067136.1"/>
</dbReference>